<dbReference type="AlphaFoldDB" id="A0A848DMZ2"/>
<organism evidence="2 3">
    <name type="scientific">Pseudonocardia bannensis</name>
    <dbReference type="NCBI Taxonomy" id="630973"/>
    <lineage>
        <taxon>Bacteria</taxon>
        <taxon>Bacillati</taxon>
        <taxon>Actinomycetota</taxon>
        <taxon>Actinomycetes</taxon>
        <taxon>Pseudonocardiales</taxon>
        <taxon>Pseudonocardiaceae</taxon>
        <taxon>Pseudonocardia</taxon>
    </lineage>
</organism>
<dbReference type="Pfam" id="PF13556">
    <property type="entry name" value="HTH_30"/>
    <property type="match status" value="1"/>
</dbReference>
<proteinExistence type="predicted"/>
<accession>A0A848DMZ2</accession>
<gene>
    <name evidence="2" type="ORF">HF519_21840</name>
</gene>
<name>A0A848DMZ2_9PSEU</name>
<comment type="caution">
    <text evidence="2">The sequence shown here is derived from an EMBL/GenBank/DDBJ whole genome shotgun (WGS) entry which is preliminary data.</text>
</comment>
<dbReference type="Gene3D" id="1.10.10.2840">
    <property type="entry name" value="PucR C-terminal helix-turn-helix domain"/>
    <property type="match status" value="1"/>
</dbReference>
<reference evidence="2 3" key="1">
    <citation type="submission" date="2020-04" db="EMBL/GenBank/DDBJ databases">
        <authorList>
            <person name="Klaysubun C."/>
            <person name="Duangmal K."/>
            <person name="Lipun K."/>
        </authorList>
    </citation>
    <scope>NUCLEOTIDE SEQUENCE [LARGE SCALE GENOMIC DNA]</scope>
    <source>
        <strain evidence="2 3">DSM 45300</strain>
    </source>
</reference>
<evidence type="ECO:0000313" key="2">
    <source>
        <dbReference type="EMBL" id="NMH94170.1"/>
    </source>
</evidence>
<dbReference type="RefSeq" id="WP_169414861.1">
    <property type="nucleotide sequence ID" value="NZ_JAAXKZ010000098.1"/>
</dbReference>
<protein>
    <recommendedName>
        <fullName evidence="1">PucR C-terminal helix-turn-helix domain-containing protein</fullName>
    </recommendedName>
</protein>
<evidence type="ECO:0000259" key="1">
    <source>
        <dbReference type="Pfam" id="PF13556"/>
    </source>
</evidence>
<dbReference type="PANTHER" id="PTHR33744">
    <property type="entry name" value="CARBOHYDRATE DIACID REGULATOR"/>
    <property type="match status" value="1"/>
</dbReference>
<sequence length="555" mass="58430">MTALTFGQRFTPATGPDARAGDAFSDRAAPTAGALTLQNLLTAIGSGYLETICAPCGLEPMVCGVLIWDVAGPVSIDPGDLVLAVGVAATSSAFPELVDLAGRAGAAAVAVKGPLNDAWISSLAQGAGITVFAVPRELAWDQVHAVVRRAIATASATAEDSDAAPSRDLFALAAAAAADLGGPVQIHDAGMHLLAASPGDEFGDPWRTSEVAGHPPSELLGWLRRTGLLERVRGASRPIRVGPPGSPSRLVTAVRAGTEVLGFVSVSEGAVPLGLEHEATLLEIARMATTSVIRLRVAEDAERRLRSDLLRSVIDGTGSAFVLASRLGVHADEEFRLIGFQPHGGVCGQPIEQIQVHGLVELGMEGAAHGGLVATSGSRTYALLPSAQQAVHEVKELAGEILGQATHQLGVAMVAAIGTASSGLARLPTARAEVDRVLQLLSAGNGPPLATFDELRSRAVLAELRELAAERPHLLHGHIAMLREIDRTQNTQYISTLRAYFDSACDPVEASKRLYVHRNTLRYRLRRMKERCGLDLLDPNERLIAELQLRLTVET</sequence>
<dbReference type="EMBL" id="JAAXKZ010000098">
    <property type="protein sequence ID" value="NMH94170.1"/>
    <property type="molecule type" value="Genomic_DNA"/>
</dbReference>
<evidence type="ECO:0000313" key="3">
    <source>
        <dbReference type="Proteomes" id="UP000586918"/>
    </source>
</evidence>
<dbReference type="Proteomes" id="UP000586918">
    <property type="component" value="Unassembled WGS sequence"/>
</dbReference>
<keyword evidence="3" id="KW-1185">Reference proteome</keyword>
<feature type="domain" description="PucR C-terminal helix-turn-helix" evidence="1">
    <location>
        <begin position="494"/>
        <end position="550"/>
    </location>
</feature>
<dbReference type="InterPro" id="IPR042070">
    <property type="entry name" value="PucR_C-HTH_sf"/>
</dbReference>
<dbReference type="InterPro" id="IPR025736">
    <property type="entry name" value="PucR_C-HTH_dom"/>
</dbReference>
<dbReference type="PANTHER" id="PTHR33744:SF17">
    <property type="entry name" value="CONSERVED PROTEIN"/>
    <property type="match status" value="1"/>
</dbReference>
<dbReference type="InterPro" id="IPR051448">
    <property type="entry name" value="CdaR-like_regulators"/>
</dbReference>